<evidence type="ECO:0000256" key="5">
    <source>
        <dbReference type="ARBA" id="ARBA00022692"/>
    </source>
</evidence>
<evidence type="ECO:0000256" key="8">
    <source>
        <dbReference type="SAM" id="Phobius"/>
    </source>
</evidence>
<dbReference type="PANTHER" id="PTHR10778">
    <property type="entry name" value="SOLUTE CARRIER FAMILY 35 MEMBER B"/>
    <property type="match status" value="1"/>
</dbReference>
<dbReference type="Pfam" id="PF08449">
    <property type="entry name" value="UAA"/>
    <property type="match status" value="1"/>
</dbReference>
<dbReference type="GO" id="GO:0005464">
    <property type="term" value="F:UDP-xylose transmembrane transporter activity"/>
    <property type="evidence" value="ECO:0007669"/>
    <property type="project" value="TreeGrafter"/>
</dbReference>
<name>A0A443SVQ3_9ACAR</name>
<dbReference type="Proteomes" id="UP000288716">
    <property type="component" value="Unassembled WGS sequence"/>
</dbReference>
<evidence type="ECO:0000256" key="4">
    <source>
        <dbReference type="ARBA" id="ARBA00022597"/>
    </source>
</evidence>
<comment type="caution">
    <text evidence="9">The sequence shown here is derived from an EMBL/GenBank/DDBJ whole genome shotgun (WGS) entry which is preliminary data.</text>
</comment>
<evidence type="ECO:0000256" key="7">
    <source>
        <dbReference type="ARBA" id="ARBA00023136"/>
    </source>
</evidence>
<dbReference type="OrthoDB" id="999962at2759"/>
<protein>
    <submittedName>
        <fullName evidence="9">UDP-xylose and UDP-N-acetylglucosamine transporter-like isoform X1</fullName>
    </submittedName>
</protein>
<evidence type="ECO:0000256" key="1">
    <source>
        <dbReference type="ARBA" id="ARBA00004127"/>
    </source>
</evidence>
<keyword evidence="6 8" id="KW-1133">Transmembrane helix</keyword>
<reference evidence="9 10" key="1">
    <citation type="journal article" date="2018" name="Gigascience">
        <title>Genomes of trombidid mites reveal novel predicted allergens and laterally-transferred genes associated with secondary metabolism.</title>
        <authorList>
            <person name="Dong X."/>
            <person name="Chaisiri K."/>
            <person name="Xia D."/>
            <person name="Armstrong S.D."/>
            <person name="Fang Y."/>
            <person name="Donnelly M.J."/>
            <person name="Kadowaki T."/>
            <person name="McGarry J.W."/>
            <person name="Darby A.C."/>
            <person name="Makepeace B.L."/>
        </authorList>
    </citation>
    <scope>NUCLEOTIDE SEQUENCE [LARGE SCALE GENOMIC DNA]</scope>
    <source>
        <strain evidence="9">UoL-UT</strain>
    </source>
</reference>
<dbReference type="InterPro" id="IPR013657">
    <property type="entry name" value="SCL35B1-4/HUT1"/>
</dbReference>
<comment type="subcellular location">
    <subcellularLocation>
        <location evidence="1">Endomembrane system</location>
        <topology evidence="1">Multi-pass membrane protein</topology>
    </subcellularLocation>
</comment>
<gene>
    <name evidence="9" type="ORF">B4U80_11333</name>
</gene>
<organism evidence="9 10">
    <name type="scientific">Leptotrombidium deliense</name>
    <dbReference type="NCBI Taxonomy" id="299467"/>
    <lineage>
        <taxon>Eukaryota</taxon>
        <taxon>Metazoa</taxon>
        <taxon>Ecdysozoa</taxon>
        <taxon>Arthropoda</taxon>
        <taxon>Chelicerata</taxon>
        <taxon>Arachnida</taxon>
        <taxon>Acari</taxon>
        <taxon>Acariformes</taxon>
        <taxon>Trombidiformes</taxon>
        <taxon>Prostigmata</taxon>
        <taxon>Anystina</taxon>
        <taxon>Parasitengona</taxon>
        <taxon>Trombiculoidea</taxon>
        <taxon>Trombiculidae</taxon>
        <taxon>Leptotrombidium</taxon>
    </lineage>
</organism>
<evidence type="ECO:0000313" key="9">
    <source>
        <dbReference type="EMBL" id="RWS31589.1"/>
    </source>
</evidence>
<feature type="transmembrane region" description="Helical" evidence="8">
    <location>
        <begin position="47"/>
        <end position="65"/>
    </location>
</feature>
<keyword evidence="3" id="KW-0813">Transport</keyword>
<dbReference type="AlphaFoldDB" id="A0A443SVQ3"/>
<dbReference type="EMBL" id="NCKV01000124">
    <property type="protein sequence ID" value="RWS31589.1"/>
    <property type="molecule type" value="Genomic_DNA"/>
</dbReference>
<evidence type="ECO:0000256" key="2">
    <source>
        <dbReference type="ARBA" id="ARBA00010694"/>
    </source>
</evidence>
<accession>A0A443SVQ3</accession>
<sequence length="92" mass="10273">MILGIIILKRRYKTSKYVSVIMITIGIAISTIASAPKQIDIGNSINLSTWIVGIVLLTFALLVSARMGIYQEVLYANYGKHTKEALFYCLDF</sequence>
<keyword evidence="5 8" id="KW-0812">Transmembrane</keyword>
<keyword evidence="10" id="KW-1185">Reference proteome</keyword>
<feature type="transmembrane region" description="Helical" evidence="8">
    <location>
        <begin position="17"/>
        <end position="35"/>
    </location>
</feature>
<keyword evidence="7 8" id="KW-0472">Membrane</keyword>
<evidence type="ECO:0000256" key="6">
    <source>
        <dbReference type="ARBA" id="ARBA00022989"/>
    </source>
</evidence>
<dbReference type="GO" id="GO:0000139">
    <property type="term" value="C:Golgi membrane"/>
    <property type="evidence" value="ECO:0007669"/>
    <property type="project" value="TreeGrafter"/>
</dbReference>
<comment type="similarity">
    <text evidence="2">Belongs to the nucleotide-sugar transporter family. SLC35B subfamily.</text>
</comment>
<dbReference type="GO" id="GO:0005462">
    <property type="term" value="F:UDP-N-acetylglucosamine transmembrane transporter activity"/>
    <property type="evidence" value="ECO:0007669"/>
    <property type="project" value="TreeGrafter"/>
</dbReference>
<dbReference type="VEuPathDB" id="VectorBase:LDEU000451"/>
<dbReference type="PANTHER" id="PTHR10778:SF4">
    <property type="entry name" value="NUCLEOTIDE SUGAR TRANSPORTER SLC35B4"/>
    <property type="match status" value="1"/>
</dbReference>
<dbReference type="STRING" id="299467.A0A443SVQ3"/>
<evidence type="ECO:0000313" key="10">
    <source>
        <dbReference type="Proteomes" id="UP000288716"/>
    </source>
</evidence>
<proteinExistence type="inferred from homology"/>
<dbReference type="GO" id="GO:0005789">
    <property type="term" value="C:endoplasmic reticulum membrane"/>
    <property type="evidence" value="ECO:0007669"/>
    <property type="project" value="TreeGrafter"/>
</dbReference>
<keyword evidence="4" id="KW-0762">Sugar transport</keyword>
<evidence type="ECO:0000256" key="3">
    <source>
        <dbReference type="ARBA" id="ARBA00022448"/>
    </source>
</evidence>